<feature type="domain" description="Glycosyl hydrolase family 32 C-terminal" evidence="1">
    <location>
        <begin position="10"/>
        <end position="54"/>
    </location>
</feature>
<dbReference type="Gene3D" id="2.60.120.560">
    <property type="entry name" value="Exo-inulinase, domain 1"/>
    <property type="match status" value="1"/>
</dbReference>
<evidence type="ECO:0000259" key="1">
    <source>
        <dbReference type="Pfam" id="PF08244"/>
    </source>
</evidence>
<evidence type="ECO:0000313" key="3">
    <source>
        <dbReference type="Proteomes" id="UP000094313"/>
    </source>
</evidence>
<dbReference type="GO" id="GO:0004553">
    <property type="term" value="F:hydrolase activity, hydrolyzing O-glycosyl compounds"/>
    <property type="evidence" value="ECO:0007669"/>
    <property type="project" value="UniProtKB-ARBA"/>
</dbReference>
<dbReference type="GO" id="GO:0005975">
    <property type="term" value="P:carbohydrate metabolic process"/>
    <property type="evidence" value="ECO:0007669"/>
    <property type="project" value="UniProtKB-ARBA"/>
</dbReference>
<accession>A0A1D7QL07</accession>
<dbReference type="InterPro" id="IPR013320">
    <property type="entry name" value="ConA-like_dom_sf"/>
</dbReference>
<dbReference type="SUPFAM" id="SSF49899">
    <property type="entry name" value="Concanavalin A-like lectins/glucanases"/>
    <property type="match status" value="1"/>
</dbReference>
<evidence type="ECO:0000313" key="2">
    <source>
        <dbReference type="EMBL" id="AOM79337.1"/>
    </source>
</evidence>
<proteinExistence type="predicted"/>
<gene>
    <name evidence="2" type="ORF">BFS30_20495</name>
</gene>
<protein>
    <recommendedName>
        <fullName evidence="1">Glycosyl hydrolase family 32 C-terminal domain-containing protein</fullName>
    </recommendedName>
</protein>
<reference evidence="2 3" key="1">
    <citation type="submission" date="2016-08" db="EMBL/GenBank/DDBJ databases">
        <authorList>
            <person name="Seilhamer J.J."/>
        </authorList>
    </citation>
    <scope>NUCLEOTIDE SEQUENCE [LARGE SCALE GENOMIC DNA]</scope>
    <source>
        <strain evidence="2 3">DX4</strain>
    </source>
</reference>
<dbReference type="InterPro" id="IPR013189">
    <property type="entry name" value="Glyco_hydro_32_C"/>
</dbReference>
<name>A0A1D7QL07_9SPHI</name>
<dbReference type="KEGG" id="psty:BFS30_20495"/>
<dbReference type="EMBL" id="CP017141">
    <property type="protein sequence ID" value="AOM79337.1"/>
    <property type="molecule type" value="Genomic_DNA"/>
</dbReference>
<organism evidence="2 3">
    <name type="scientific">Pedobacter steynii</name>
    <dbReference type="NCBI Taxonomy" id="430522"/>
    <lineage>
        <taxon>Bacteria</taxon>
        <taxon>Pseudomonadati</taxon>
        <taxon>Bacteroidota</taxon>
        <taxon>Sphingobacteriia</taxon>
        <taxon>Sphingobacteriales</taxon>
        <taxon>Sphingobacteriaceae</taxon>
        <taxon>Pedobacter</taxon>
    </lineage>
</organism>
<dbReference type="AlphaFoldDB" id="A0A1D7QL07"/>
<dbReference type="Pfam" id="PF08244">
    <property type="entry name" value="Glyco_hydro_32C"/>
    <property type="match status" value="1"/>
</dbReference>
<sequence length="62" mass="6678">MIDRPDDPGILDVASAELFADDGLTVMTDVFFPKSLINRIKLSGNGTQVINNLVISAVPSFQ</sequence>
<dbReference type="Proteomes" id="UP000094313">
    <property type="component" value="Chromosome"/>
</dbReference>
<keyword evidence="3" id="KW-1185">Reference proteome</keyword>